<dbReference type="EMBL" id="CM045766">
    <property type="protein sequence ID" value="KAI8005138.1"/>
    <property type="molecule type" value="Genomic_DNA"/>
</dbReference>
<evidence type="ECO:0000313" key="1">
    <source>
        <dbReference type="EMBL" id="KAI8005138.1"/>
    </source>
</evidence>
<organism evidence="1 2">
    <name type="scientific">Camellia lanceoleosa</name>
    <dbReference type="NCBI Taxonomy" id="1840588"/>
    <lineage>
        <taxon>Eukaryota</taxon>
        <taxon>Viridiplantae</taxon>
        <taxon>Streptophyta</taxon>
        <taxon>Embryophyta</taxon>
        <taxon>Tracheophyta</taxon>
        <taxon>Spermatophyta</taxon>
        <taxon>Magnoliopsida</taxon>
        <taxon>eudicotyledons</taxon>
        <taxon>Gunneridae</taxon>
        <taxon>Pentapetalae</taxon>
        <taxon>asterids</taxon>
        <taxon>Ericales</taxon>
        <taxon>Theaceae</taxon>
        <taxon>Camellia</taxon>
    </lineage>
</organism>
<dbReference type="Proteomes" id="UP001060215">
    <property type="component" value="Chromosome 9"/>
</dbReference>
<sequence>MELQSACCRLHAPNIRLSSNQRSLSPQTVSPSFSVCSETSRSHVGFKDRRLWLQNASKFNFLGGLKRTRRDSSGWSFSKRGIVVCVSNSNQEGKLNFSGKDVTKLRVNGVDEPEPFRGKSGSVSFHGLTHQLVEEGKLVSAPFKESTGSFLWILAPAALISSLVLPQFFLIAAIDAFAKDEILSEILASFSSEVMFYIGLATFLLVTDLVQKPYLQFSPKRWGLITGLRGYLTSAFFTMGFKVIAPLFAVYVTWPVLGLPALVAIAPFLAGCLAQFVFEMCLDKRGSSCWFLVPIIFEVYRLYQLSKAANFIERLMFAMKGVPVTPDVLERSGAMVAMLVAFQVIGVTCLWSLMTFLLRLFPSRPVAEKY</sequence>
<reference evidence="1 2" key="1">
    <citation type="journal article" date="2022" name="Plant J.">
        <title>Chromosome-level genome of Camellia lanceoleosa provides a valuable resource for understanding genome evolution and self-incompatibility.</title>
        <authorList>
            <person name="Gong W."/>
            <person name="Xiao S."/>
            <person name="Wang L."/>
            <person name="Liao Z."/>
            <person name="Chang Y."/>
            <person name="Mo W."/>
            <person name="Hu G."/>
            <person name="Li W."/>
            <person name="Zhao G."/>
            <person name="Zhu H."/>
            <person name="Hu X."/>
            <person name="Ji K."/>
            <person name="Xiang X."/>
            <person name="Song Q."/>
            <person name="Yuan D."/>
            <person name="Jin S."/>
            <person name="Zhang L."/>
        </authorList>
    </citation>
    <scope>NUCLEOTIDE SEQUENCE [LARGE SCALE GENOMIC DNA]</scope>
    <source>
        <strain evidence="1">SQ_2022a</strain>
    </source>
</reference>
<name>A0ACC0GWX5_9ERIC</name>
<comment type="caution">
    <text evidence="1">The sequence shown here is derived from an EMBL/GenBank/DDBJ whole genome shotgun (WGS) entry which is preliminary data.</text>
</comment>
<proteinExistence type="predicted"/>
<accession>A0ACC0GWX5</accession>
<keyword evidence="2" id="KW-1185">Reference proteome</keyword>
<gene>
    <name evidence="1" type="ORF">LOK49_LG08G00635</name>
</gene>
<evidence type="ECO:0000313" key="2">
    <source>
        <dbReference type="Proteomes" id="UP001060215"/>
    </source>
</evidence>
<protein>
    <submittedName>
        <fullName evidence="1">Uncharacterized protein</fullName>
    </submittedName>
</protein>